<organism evidence="2 3">
    <name type="scientific">Amborella trichopoda</name>
    <dbReference type="NCBI Taxonomy" id="13333"/>
    <lineage>
        <taxon>Eukaryota</taxon>
        <taxon>Viridiplantae</taxon>
        <taxon>Streptophyta</taxon>
        <taxon>Embryophyta</taxon>
        <taxon>Tracheophyta</taxon>
        <taxon>Spermatophyta</taxon>
        <taxon>Magnoliopsida</taxon>
        <taxon>Amborellales</taxon>
        <taxon>Amborellaceae</taxon>
        <taxon>Amborella</taxon>
    </lineage>
</organism>
<dbReference type="Gramene" id="ERN03980">
    <property type="protein sequence ID" value="ERN03980"/>
    <property type="gene ID" value="AMTR_s00079p00122170"/>
</dbReference>
<gene>
    <name evidence="2" type="ORF">AMTR_s00079p00122170</name>
</gene>
<dbReference type="AlphaFoldDB" id="W1PAE4"/>
<evidence type="ECO:0000313" key="3">
    <source>
        <dbReference type="Proteomes" id="UP000017836"/>
    </source>
</evidence>
<evidence type="ECO:0000256" key="1">
    <source>
        <dbReference type="SAM" id="MobiDB-lite"/>
    </source>
</evidence>
<dbReference type="Proteomes" id="UP000017836">
    <property type="component" value="Unassembled WGS sequence"/>
</dbReference>
<reference evidence="3" key="1">
    <citation type="journal article" date="2013" name="Science">
        <title>The Amborella genome and the evolution of flowering plants.</title>
        <authorList>
            <consortium name="Amborella Genome Project"/>
        </authorList>
    </citation>
    <scope>NUCLEOTIDE SEQUENCE [LARGE SCALE GENOMIC DNA]</scope>
</reference>
<dbReference type="PANTHER" id="PTHR34222:SF100">
    <property type="entry name" value="CCHC-TYPE DOMAIN-CONTAINING PROTEIN"/>
    <property type="match status" value="1"/>
</dbReference>
<feature type="region of interest" description="Disordered" evidence="1">
    <location>
        <begin position="132"/>
        <end position="157"/>
    </location>
</feature>
<name>W1PAE4_AMBTC</name>
<dbReference type="PANTHER" id="PTHR34222">
    <property type="entry name" value="GAG_PRE-INTEGRS DOMAIN-CONTAINING PROTEIN"/>
    <property type="match status" value="1"/>
</dbReference>
<keyword evidence="3" id="KW-1185">Reference proteome</keyword>
<dbReference type="EMBL" id="KI394313">
    <property type="protein sequence ID" value="ERN03980.1"/>
    <property type="molecule type" value="Genomic_DNA"/>
</dbReference>
<proteinExistence type="predicted"/>
<protein>
    <submittedName>
        <fullName evidence="2">Uncharacterized protein</fullName>
    </submittedName>
</protein>
<sequence>MEPQWTTDTEIYYKYCDEYHLVQFLIALQDDFESVRASILCRPHVPTVDTALVELMAKETRKGTLDNSTNVNDSVGSILATPLHGATFNLAGKNSNANRKPSNNMFQFRCSYCKGLGHIKYNRHIKLRKKTPSQGFTAAPASSTPSTQNPTSAYLTT</sequence>
<dbReference type="OMA" id="FEHEVDI"/>
<evidence type="ECO:0000313" key="2">
    <source>
        <dbReference type="EMBL" id="ERN03980.1"/>
    </source>
</evidence>
<dbReference type="eggNOG" id="ENOG502R8UD">
    <property type="taxonomic scope" value="Eukaryota"/>
</dbReference>
<accession>W1PAE4</accession>
<dbReference type="HOGENOM" id="CLU_1919909_0_0_1"/>